<feature type="domain" description="Xylanolytic transcriptional activator regulatory" evidence="4">
    <location>
        <begin position="315"/>
        <end position="388"/>
    </location>
</feature>
<proteinExistence type="predicted"/>
<dbReference type="SMART" id="SM00906">
    <property type="entry name" value="Fungal_trans"/>
    <property type="match status" value="1"/>
</dbReference>
<evidence type="ECO:0000256" key="1">
    <source>
        <dbReference type="ARBA" id="ARBA00023242"/>
    </source>
</evidence>
<name>A0A0C3MKW1_9AGAM</name>
<feature type="compositionally biased region" description="Acidic residues" evidence="2">
    <location>
        <begin position="1"/>
        <end position="11"/>
    </location>
</feature>
<keyword evidence="6" id="KW-1185">Reference proteome</keyword>
<gene>
    <name evidence="5" type="ORF">M407DRAFT_16870</name>
</gene>
<feature type="region of interest" description="Disordered" evidence="2">
    <location>
        <begin position="1"/>
        <end position="61"/>
    </location>
</feature>
<evidence type="ECO:0000256" key="2">
    <source>
        <dbReference type="SAM" id="MobiDB-lite"/>
    </source>
</evidence>
<accession>A0A0C3MKW1</accession>
<dbReference type="CDD" id="cd12148">
    <property type="entry name" value="fungal_TF_MHR"/>
    <property type="match status" value="1"/>
</dbReference>
<evidence type="ECO:0000313" key="6">
    <source>
        <dbReference type="Proteomes" id="UP000054248"/>
    </source>
</evidence>
<keyword evidence="3" id="KW-0812">Transmembrane</keyword>
<evidence type="ECO:0000256" key="3">
    <source>
        <dbReference type="SAM" id="Phobius"/>
    </source>
</evidence>
<keyword evidence="3" id="KW-1133">Transmembrane helix</keyword>
<dbReference type="HOGENOM" id="CLU_006019_3_1_1"/>
<dbReference type="OrthoDB" id="4456959at2759"/>
<dbReference type="AlphaFoldDB" id="A0A0C3MKW1"/>
<sequence>MAPDTNLDDEVGPSFTKDTWSTVKGNRYSRGGTRQSSGSMMRAPTRASSSMPELPPSPGLGNPFIRHLGLPDESSMGCGMLPHPDTLEKTTLNLHCGEMGSDDENNYTTSTGALTKHIETRLDELKISHFQKRFHGKSSGVTLVQVAMNLKDQVTGSGSDTQPRVINLRPKFWRPSPWEWIYNSPPPLDSLAFPPEDLMDELVELCFTRFMVLFPVVHRPTLERHRKENRHRNDINFARVLLGVCAIGARFCDDPRVCLPSEDDNGPEWSSAGWKYFTQVVSLKKPILSPAGLSDLQSTALSAIYLYGTSAPHSSWLITGIGLRFAQDIGAHREKVYGPEHPFENQMWKRAFWSLVALDRITSAGLGRPIAAFDEDIDADLPLEVDDECYDEEKKEWKQPADKPSKLAAFNQYAKLQGILAYAIRTVYSINKSKVHLGFVGPEWESRTVAELDSALNSWLDNVPDHLKWDPNIEDPTSFVQAAILRVTFHYVQITIHRPFIPVLTGNSASPLAFPSLAICTNAARSVSHILDAWMKKSMDVTPLLYTIAFHAGTILLISIWGVKKSKLNVDVSSQAADVQRCIKVLSKAEKKWHTAGKLWYATPVLAYRL</sequence>
<evidence type="ECO:0000259" key="4">
    <source>
        <dbReference type="SMART" id="SM00906"/>
    </source>
</evidence>
<organism evidence="5 6">
    <name type="scientific">Tulasnella calospora MUT 4182</name>
    <dbReference type="NCBI Taxonomy" id="1051891"/>
    <lineage>
        <taxon>Eukaryota</taxon>
        <taxon>Fungi</taxon>
        <taxon>Dikarya</taxon>
        <taxon>Basidiomycota</taxon>
        <taxon>Agaricomycotina</taxon>
        <taxon>Agaricomycetes</taxon>
        <taxon>Cantharellales</taxon>
        <taxon>Tulasnellaceae</taxon>
        <taxon>Tulasnella</taxon>
    </lineage>
</organism>
<dbReference type="InterPro" id="IPR050987">
    <property type="entry name" value="AtrR-like"/>
</dbReference>
<dbReference type="Proteomes" id="UP000054248">
    <property type="component" value="Unassembled WGS sequence"/>
</dbReference>
<feature type="transmembrane region" description="Helical" evidence="3">
    <location>
        <begin position="544"/>
        <end position="563"/>
    </location>
</feature>
<dbReference type="Pfam" id="PF04082">
    <property type="entry name" value="Fungal_trans"/>
    <property type="match status" value="1"/>
</dbReference>
<dbReference type="GO" id="GO:0006351">
    <property type="term" value="P:DNA-templated transcription"/>
    <property type="evidence" value="ECO:0007669"/>
    <property type="project" value="InterPro"/>
</dbReference>
<keyword evidence="1" id="KW-0539">Nucleus</keyword>
<dbReference type="GO" id="GO:0008270">
    <property type="term" value="F:zinc ion binding"/>
    <property type="evidence" value="ECO:0007669"/>
    <property type="project" value="InterPro"/>
</dbReference>
<dbReference type="EMBL" id="KN822943">
    <property type="protein sequence ID" value="KIO34337.1"/>
    <property type="molecule type" value="Genomic_DNA"/>
</dbReference>
<keyword evidence="3" id="KW-0472">Membrane</keyword>
<reference evidence="6" key="2">
    <citation type="submission" date="2015-01" db="EMBL/GenBank/DDBJ databases">
        <title>Evolutionary Origins and Diversification of the Mycorrhizal Mutualists.</title>
        <authorList>
            <consortium name="DOE Joint Genome Institute"/>
            <consortium name="Mycorrhizal Genomics Consortium"/>
            <person name="Kohler A."/>
            <person name="Kuo A."/>
            <person name="Nagy L.G."/>
            <person name="Floudas D."/>
            <person name="Copeland A."/>
            <person name="Barry K.W."/>
            <person name="Cichocki N."/>
            <person name="Veneault-Fourrey C."/>
            <person name="LaButti K."/>
            <person name="Lindquist E.A."/>
            <person name="Lipzen A."/>
            <person name="Lundell T."/>
            <person name="Morin E."/>
            <person name="Murat C."/>
            <person name="Riley R."/>
            <person name="Ohm R."/>
            <person name="Sun H."/>
            <person name="Tunlid A."/>
            <person name="Henrissat B."/>
            <person name="Grigoriev I.V."/>
            <person name="Hibbett D.S."/>
            <person name="Martin F."/>
        </authorList>
    </citation>
    <scope>NUCLEOTIDE SEQUENCE [LARGE SCALE GENOMIC DNA]</scope>
    <source>
        <strain evidence="6">MUT 4182</strain>
    </source>
</reference>
<evidence type="ECO:0000313" key="5">
    <source>
        <dbReference type="EMBL" id="KIO34337.1"/>
    </source>
</evidence>
<dbReference type="GO" id="GO:0003700">
    <property type="term" value="F:DNA-binding transcription factor activity"/>
    <property type="evidence" value="ECO:0007669"/>
    <property type="project" value="InterPro"/>
</dbReference>
<dbReference type="GO" id="GO:0003677">
    <property type="term" value="F:DNA binding"/>
    <property type="evidence" value="ECO:0007669"/>
    <property type="project" value="InterPro"/>
</dbReference>
<dbReference type="InterPro" id="IPR007219">
    <property type="entry name" value="XnlR_reg_dom"/>
</dbReference>
<dbReference type="PANTHER" id="PTHR46910">
    <property type="entry name" value="TRANSCRIPTION FACTOR PDR1"/>
    <property type="match status" value="1"/>
</dbReference>
<reference evidence="5 6" key="1">
    <citation type="submission" date="2014-04" db="EMBL/GenBank/DDBJ databases">
        <authorList>
            <consortium name="DOE Joint Genome Institute"/>
            <person name="Kuo A."/>
            <person name="Girlanda M."/>
            <person name="Perotto S."/>
            <person name="Kohler A."/>
            <person name="Nagy L.G."/>
            <person name="Floudas D."/>
            <person name="Copeland A."/>
            <person name="Barry K.W."/>
            <person name="Cichocki N."/>
            <person name="Veneault-Fourrey C."/>
            <person name="LaButti K."/>
            <person name="Lindquist E.A."/>
            <person name="Lipzen A."/>
            <person name="Lundell T."/>
            <person name="Morin E."/>
            <person name="Murat C."/>
            <person name="Sun H."/>
            <person name="Tunlid A."/>
            <person name="Henrissat B."/>
            <person name="Grigoriev I.V."/>
            <person name="Hibbett D.S."/>
            <person name="Martin F."/>
            <person name="Nordberg H.P."/>
            <person name="Cantor M.N."/>
            <person name="Hua S.X."/>
        </authorList>
    </citation>
    <scope>NUCLEOTIDE SEQUENCE [LARGE SCALE GENOMIC DNA]</scope>
    <source>
        <strain evidence="5 6">MUT 4182</strain>
    </source>
</reference>
<dbReference type="STRING" id="1051891.A0A0C3MKW1"/>
<protein>
    <recommendedName>
        <fullName evidence="4">Xylanolytic transcriptional activator regulatory domain-containing protein</fullName>
    </recommendedName>
</protein>
<dbReference type="PANTHER" id="PTHR46910:SF38">
    <property type="entry name" value="ZN(2)-C6 FUNGAL-TYPE DOMAIN-CONTAINING PROTEIN"/>
    <property type="match status" value="1"/>
</dbReference>